<dbReference type="InterPro" id="IPR050194">
    <property type="entry name" value="Glycosyltransferase_grp1"/>
</dbReference>
<dbReference type="InterPro" id="IPR028098">
    <property type="entry name" value="Glyco_trans_4-like_N"/>
</dbReference>
<dbReference type="RefSeq" id="WP_386099348.1">
    <property type="nucleotide sequence ID" value="NZ_JBHSAT010000004.1"/>
</dbReference>
<dbReference type="EC" id="2.4.-.-" evidence="3"/>
<keyword evidence="3" id="KW-0328">Glycosyltransferase</keyword>
<feature type="domain" description="Glycosyltransferase subfamily 4-like N-terminal" evidence="2">
    <location>
        <begin position="17"/>
        <end position="173"/>
    </location>
</feature>
<dbReference type="GO" id="GO:0016757">
    <property type="term" value="F:glycosyltransferase activity"/>
    <property type="evidence" value="ECO:0007669"/>
    <property type="project" value="UniProtKB-KW"/>
</dbReference>
<keyword evidence="4" id="KW-1185">Reference proteome</keyword>
<evidence type="ECO:0000313" key="4">
    <source>
        <dbReference type="Proteomes" id="UP001595812"/>
    </source>
</evidence>
<name>A0ABV8AHT1_9FLAO</name>
<comment type="caution">
    <text evidence="3">The sequence shown here is derived from an EMBL/GenBank/DDBJ whole genome shotgun (WGS) entry which is preliminary data.</text>
</comment>
<dbReference type="Gene3D" id="3.40.50.2000">
    <property type="entry name" value="Glycogen Phosphorylase B"/>
    <property type="match status" value="2"/>
</dbReference>
<feature type="domain" description="Glycosyl transferase family 1" evidence="1">
    <location>
        <begin position="187"/>
        <end position="338"/>
    </location>
</feature>
<dbReference type="PANTHER" id="PTHR45947:SF3">
    <property type="entry name" value="SULFOQUINOVOSYL TRANSFERASE SQD2"/>
    <property type="match status" value="1"/>
</dbReference>
<dbReference type="EMBL" id="JBHSAT010000004">
    <property type="protein sequence ID" value="MFC3877309.1"/>
    <property type="molecule type" value="Genomic_DNA"/>
</dbReference>
<evidence type="ECO:0000313" key="3">
    <source>
        <dbReference type="EMBL" id="MFC3877309.1"/>
    </source>
</evidence>
<dbReference type="CDD" id="cd03801">
    <property type="entry name" value="GT4_PimA-like"/>
    <property type="match status" value="1"/>
</dbReference>
<accession>A0ABV8AHT1</accession>
<reference evidence="4" key="1">
    <citation type="journal article" date="2019" name="Int. J. Syst. Evol. Microbiol.">
        <title>The Global Catalogue of Microorganisms (GCM) 10K type strain sequencing project: providing services to taxonomists for standard genome sequencing and annotation.</title>
        <authorList>
            <consortium name="The Broad Institute Genomics Platform"/>
            <consortium name="The Broad Institute Genome Sequencing Center for Infectious Disease"/>
            <person name="Wu L."/>
            <person name="Ma J."/>
        </authorList>
    </citation>
    <scope>NUCLEOTIDE SEQUENCE [LARGE SCALE GENOMIC DNA]</scope>
    <source>
        <strain evidence="4">CECT 8979</strain>
    </source>
</reference>
<gene>
    <name evidence="3" type="ORF">ACFOSX_08705</name>
</gene>
<sequence>MEGQKVLIISSEFPPLPGGIGKHAYHLAKALSAQHYKVTVLTDQRDTKAAEAQFDATCSFRVERVPLSRPRWQMYVARFVKAKALVKTADKIIVTGKFSLWLGGYLSRFQSKSVIAIIHGTEVNYNSWPLRRSIDWSLKQMHKVVAVSKFTADLVEHLNLQQIRVIPNGYNPEEWQGAPQGAKSLIGSPILLTVGRLSERKGQAQMIQCLPSLKQKYPTIHYHCVGIDSDKKRLNDLALTLGVDNHVTFHGIGTHTEVQQAYREADIAVMLSQNTASGDVEGFGIALLEANHFGVPSLGAKDTGIEDAIDHGRSGLLVNANDQTEVIEAIDQLSEQSETFAEGAKLWAAKHQWSNIVEAYNKLLTECD</sequence>
<evidence type="ECO:0000259" key="1">
    <source>
        <dbReference type="Pfam" id="PF00534"/>
    </source>
</evidence>
<dbReference type="Proteomes" id="UP001595812">
    <property type="component" value="Unassembled WGS sequence"/>
</dbReference>
<keyword evidence="3" id="KW-0808">Transferase</keyword>
<dbReference type="Pfam" id="PF00534">
    <property type="entry name" value="Glycos_transf_1"/>
    <property type="match status" value="1"/>
</dbReference>
<dbReference type="InterPro" id="IPR001296">
    <property type="entry name" value="Glyco_trans_1"/>
</dbReference>
<dbReference type="SUPFAM" id="SSF53756">
    <property type="entry name" value="UDP-Glycosyltransferase/glycogen phosphorylase"/>
    <property type="match status" value="1"/>
</dbReference>
<evidence type="ECO:0000259" key="2">
    <source>
        <dbReference type="Pfam" id="PF13439"/>
    </source>
</evidence>
<dbReference type="Pfam" id="PF13439">
    <property type="entry name" value="Glyco_transf_4"/>
    <property type="match status" value="1"/>
</dbReference>
<dbReference type="PANTHER" id="PTHR45947">
    <property type="entry name" value="SULFOQUINOVOSYL TRANSFERASE SQD2"/>
    <property type="match status" value="1"/>
</dbReference>
<proteinExistence type="predicted"/>
<organism evidence="3 4">
    <name type="scientific">Winogradskyella maritima</name>
    <dbReference type="NCBI Taxonomy" id="1517766"/>
    <lineage>
        <taxon>Bacteria</taxon>
        <taxon>Pseudomonadati</taxon>
        <taxon>Bacteroidota</taxon>
        <taxon>Flavobacteriia</taxon>
        <taxon>Flavobacteriales</taxon>
        <taxon>Flavobacteriaceae</taxon>
        <taxon>Winogradskyella</taxon>
    </lineage>
</organism>
<protein>
    <submittedName>
        <fullName evidence="3">Glycosyltransferase family 4 protein</fullName>
        <ecNumber evidence="3">2.4.-.-</ecNumber>
    </submittedName>
</protein>